<sequence length="297" mass="33756">MSRKGVGCSQNYSSHWKSFEHAVREELANTKGCPEMFLRAETDLSRMLKTICFEHARPYISYGLRKVLGKSASNTNVRSSMEHKNIEKQLAAIAGIIERLDRVSPIAPANLRSCCQHMLSEFRSYYHDSPNPVRHTVGNLIVLRTICPILVHPEKMGFPLHTKSLFVSGVQMAKIFQHTLYGRLFDAGEYNAGKLNAFVCTYEPILLAFLADLSSPHPKTQPTALVRHPVATESFTKSYSERCTNWSAEPTLRRHVSVSNMLSVRDHNPKQRKSFSRTLWQKVKISFLHNTLPSSFH</sequence>
<proteinExistence type="predicted"/>
<accession>F0W2D5</accession>
<organism evidence="1">
    <name type="scientific">Albugo laibachii Nc14</name>
    <dbReference type="NCBI Taxonomy" id="890382"/>
    <lineage>
        <taxon>Eukaryota</taxon>
        <taxon>Sar</taxon>
        <taxon>Stramenopiles</taxon>
        <taxon>Oomycota</taxon>
        <taxon>Peronosporomycetes</taxon>
        <taxon>Albuginales</taxon>
        <taxon>Albuginaceae</taxon>
        <taxon>Albugo</taxon>
    </lineage>
</organism>
<dbReference type="SUPFAM" id="SSF48350">
    <property type="entry name" value="GTPase activation domain, GAP"/>
    <property type="match status" value="1"/>
</dbReference>
<gene>
    <name evidence="1" type="primary">AlNc14C9G1185</name>
    <name evidence="1" type="ORF">ALNC14_013630</name>
</gene>
<reference evidence="1" key="2">
    <citation type="submission" date="2011-02" db="EMBL/GenBank/DDBJ databases">
        <authorList>
            <person name="MacLean D."/>
        </authorList>
    </citation>
    <scope>NUCLEOTIDE SEQUENCE</scope>
</reference>
<protein>
    <submittedName>
        <fullName evidence="1">Uncharacterized protein AlNc14C9G1185</fullName>
    </submittedName>
</protein>
<name>F0W2D5_9STRA</name>
<dbReference type="Gene3D" id="1.10.506.10">
    <property type="entry name" value="GTPase Activation - p120gap, domain 1"/>
    <property type="match status" value="1"/>
</dbReference>
<dbReference type="CDD" id="cd04519">
    <property type="entry name" value="RasGAP"/>
    <property type="match status" value="1"/>
</dbReference>
<dbReference type="AlphaFoldDB" id="F0W2D5"/>
<dbReference type="EMBL" id="FR824054">
    <property type="protein sequence ID" value="CCA15220.1"/>
    <property type="molecule type" value="Genomic_DNA"/>
</dbReference>
<evidence type="ECO:0000313" key="1">
    <source>
        <dbReference type="EMBL" id="CCA15220.1"/>
    </source>
</evidence>
<dbReference type="InterPro" id="IPR008936">
    <property type="entry name" value="Rho_GTPase_activation_prot"/>
</dbReference>
<reference evidence="1" key="1">
    <citation type="journal article" date="2011" name="PLoS Biol.">
        <title>Gene gain and loss during evolution of obligate parasitism in the white rust pathogen of Arabidopsis thaliana.</title>
        <authorList>
            <person name="Kemen E."/>
            <person name="Gardiner A."/>
            <person name="Schultz-Larsen T."/>
            <person name="Kemen A.C."/>
            <person name="Balmuth A.L."/>
            <person name="Robert-Seilaniantz A."/>
            <person name="Bailey K."/>
            <person name="Holub E."/>
            <person name="Studholme D.J."/>
            <person name="Maclean D."/>
            <person name="Jones J.D."/>
        </authorList>
    </citation>
    <scope>NUCLEOTIDE SEQUENCE</scope>
</reference>
<dbReference type="HOGENOM" id="CLU_065273_0_0_1"/>